<accession>A0A0E9W579</accession>
<dbReference type="EMBL" id="GBXM01023934">
    <property type="protein sequence ID" value="JAH84643.1"/>
    <property type="molecule type" value="Transcribed_RNA"/>
</dbReference>
<evidence type="ECO:0000313" key="1">
    <source>
        <dbReference type="EMBL" id="JAH84643.1"/>
    </source>
</evidence>
<organism evidence="1">
    <name type="scientific">Anguilla anguilla</name>
    <name type="common">European freshwater eel</name>
    <name type="synonym">Muraena anguilla</name>
    <dbReference type="NCBI Taxonomy" id="7936"/>
    <lineage>
        <taxon>Eukaryota</taxon>
        <taxon>Metazoa</taxon>
        <taxon>Chordata</taxon>
        <taxon>Craniata</taxon>
        <taxon>Vertebrata</taxon>
        <taxon>Euteleostomi</taxon>
        <taxon>Actinopterygii</taxon>
        <taxon>Neopterygii</taxon>
        <taxon>Teleostei</taxon>
        <taxon>Anguilliformes</taxon>
        <taxon>Anguillidae</taxon>
        <taxon>Anguilla</taxon>
    </lineage>
</organism>
<proteinExistence type="predicted"/>
<name>A0A0E9W579_ANGAN</name>
<sequence length="45" mass="5272">MVHSYGHTLYLYVIQLDIYSEAIRVKYLAKEYNDSVPPGNRTCHL</sequence>
<dbReference type="AlphaFoldDB" id="A0A0E9W579"/>
<protein>
    <submittedName>
        <fullName evidence="1">Uncharacterized protein</fullName>
    </submittedName>
</protein>
<reference evidence="1" key="2">
    <citation type="journal article" date="2015" name="Fish Shellfish Immunol.">
        <title>Early steps in the European eel (Anguilla anguilla)-Vibrio vulnificus interaction in the gills: Role of the RtxA13 toxin.</title>
        <authorList>
            <person name="Callol A."/>
            <person name="Pajuelo D."/>
            <person name="Ebbesson L."/>
            <person name="Teles M."/>
            <person name="MacKenzie S."/>
            <person name="Amaro C."/>
        </authorList>
    </citation>
    <scope>NUCLEOTIDE SEQUENCE</scope>
</reference>
<reference evidence="1" key="1">
    <citation type="submission" date="2014-11" db="EMBL/GenBank/DDBJ databases">
        <authorList>
            <person name="Amaro Gonzalez C."/>
        </authorList>
    </citation>
    <scope>NUCLEOTIDE SEQUENCE</scope>
</reference>